<evidence type="ECO:0000313" key="4">
    <source>
        <dbReference type="Proteomes" id="UP000237271"/>
    </source>
</evidence>
<dbReference type="Pfam" id="PF13843">
    <property type="entry name" value="DDE_Tnp_1_7"/>
    <property type="match status" value="1"/>
</dbReference>
<feature type="compositionally biased region" description="Basic and acidic residues" evidence="1">
    <location>
        <begin position="170"/>
        <end position="179"/>
    </location>
</feature>
<comment type="caution">
    <text evidence="3">The sequence shown here is derived from an EMBL/GenBank/DDBJ whole genome shotgun (WGS) entry which is preliminary data.</text>
</comment>
<dbReference type="PANTHER" id="PTHR37069">
    <property type="entry name" value="DDE_TNP_1_7 DOMAIN-CONTAINING PROTEIN"/>
    <property type="match status" value="1"/>
</dbReference>
<keyword evidence="4" id="KW-1185">Reference proteome</keyword>
<organism evidence="3 4">
    <name type="scientific">Phytophthora palmivora</name>
    <dbReference type="NCBI Taxonomy" id="4796"/>
    <lineage>
        <taxon>Eukaryota</taxon>
        <taxon>Sar</taxon>
        <taxon>Stramenopiles</taxon>
        <taxon>Oomycota</taxon>
        <taxon>Peronosporomycetes</taxon>
        <taxon>Peronosporales</taxon>
        <taxon>Peronosporaceae</taxon>
        <taxon>Phytophthora</taxon>
    </lineage>
</organism>
<protein>
    <recommendedName>
        <fullName evidence="2">PiggyBac transposable element-derived protein domain-containing protein</fullName>
    </recommendedName>
</protein>
<feature type="region of interest" description="Disordered" evidence="1">
    <location>
        <begin position="142"/>
        <end position="183"/>
    </location>
</feature>
<evidence type="ECO:0000259" key="2">
    <source>
        <dbReference type="Pfam" id="PF13843"/>
    </source>
</evidence>
<name>A0A2P4X3M3_9STRA</name>
<dbReference type="AlphaFoldDB" id="A0A2P4X3M3"/>
<evidence type="ECO:0000313" key="3">
    <source>
        <dbReference type="EMBL" id="POM60154.1"/>
    </source>
</evidence>
<feature type="compositionally biased region" description="Polar residues" evidence="1">
    <location>
        <begin position="119"/>
        <end position="130"/>
    </location>
</feature>
<feature type="compositionally biased region" description="Basic residues" evidence="1">
    <location>
        <begin position="86"/>
        <end position="97"/>
    </location>
</feature>
<evidence type="ECO:0000256" key="1">
    <source>
        <dbReference type="SAM" id="MobiDB-lite"/>
    </source>
</evidence>
<dbReference type="Proteomes" id="UP000237271">
    <property type="component" value="Unassembled WGS sequence"/>
</dbReference>
<accession>A0A2P4X3M3</accession>
<reference evidence="3 4" key="1">
    <citation type="journal article" date="2017" name="Genome Biol. Evol.">
        <title>Phytophthora megakarya and P. palmivora, closely related causal agents of cacao black pod rot, underwent increases in genome sizes and gene numbers by different mechanisms.</title>
        <authorList>
            <person name="Ali S.S."/>
            <person name="Shao J."/>
            <person name="Lary D.J."/>
            <person name="Kronmiller B."/>
            <person name="Shen D."/>
            <person name="Strem M.D."/>
            <person name="Amoako-Attah I."/>
            <person name="Akrofi A.Y."/>
            <person name="Begoude B.A."/>
            <person name="Ten Hoopen G.M."/>
            <person name="Coulibaly K."/>
            <person name="Kebe B.I."/>
            <person name="Melnick R.L."/>
            <person name="Guiltinan M.J."/>
            <person name="Tyler B.M."/>
            <person name="Meinhardt L.W."/>
            <person name="Bailey B.A."/>
        </authorList>
    </citation>
    <scope>NUCLEOTIDE SEQUENCE [LARGE SCALE GENOMIC DNA]</scope>
    <source>
        <strain evidence="4">sbr112.9</strain>
    </source>
</reference>
<proteinExistence type="predicted"/>
<dbReference type="OrthoDB" id="6146839at2759"/>
<feature type="region of interest" description="Disordered" evidence="1">
    <location>
        <begin position="78"/>
        <end position="130"/>
    </location>
</feature>
<sequence>MRFRPKKGISKFGKYKIKKGIKSLPVIPYKLVEAQNPVHWLGVISRFAKKKATAFRSRWAELKKLGWTSSRPSGLSNGFTYIQPGKTRRTCRTRHPQRNLGPILDAVTSDDDDDDTKNAPPSQNPSEVTYVSNEIIFGEVNLTTLDDNPDELTGLDSDGENDDGLDDWSSGEHDESSDRDADDNDVVVQPDIMFDEEFLAAVGGVDSLESISKTVLDDMATTGWTDPTTCSPYPYMSGPYEQTDQGAVSRGNFGRFMSRDRFAHVSRNLHFSSNSDPRAATDRAWKLRPVIESLQQCFKDGFVPPPIMAFDEAMLPSRSPFNRK</sequence>
<dbReference type="EMBL" id="NCKW01016928">
    <property type="protein sequence ID" value="POM60154.1"/>
    <property type="molecule type" value="Genomic_DNA"/>
</dbReference>
<gene>
    <name evidence="3" type="ORF">PHPALM_31026</name>
</gene>
<feature type="compositionally biased region" description="Acidic residues" evidence="1">
    <location>
        <begin position="157"/>
        <end position="166"/>
    </location>
</feature>
<dbReference type="PANTHER" id="PTHR37069:SF2">
    <property type="entry name" value="PIGGYBAC TRANSPOSABLE ELEMENT-DERIVED PROTEIN DOMAIN-CONTAINING PROTEIN"/>
    <property type="match status" value="1"/>
</dbReference>
<feature type="domain" description="PiggyBac transposable element-derived protein" evidence="2">
    <location>
        <begin position="250"/>
        <end position="322"/>
    </location>
</feature>
<dbReference type="InterPro" id="IPR029526">
    <property type="entry name" value="PGBD"/>
</dbReference>